<sequence length="365" mass="41579">MDLDPMINTSQDENTYSDYDDRPIRPMDQDALNEALARLPILVDEDELSNHSEPSSSVKVRRQPVLAYSTRRKDFTGVNVSSSVLNTTQTPMNNKRKLTGNTPTNKYIKQLDSRHDLIQLKEENKILEENKANLQLECVLLKKLHENEIELLNREHQQAIEALAQEHNLQRERFLASLTEKEQLLAQTNLELDNLRNDHTMLLLEKETLDNIVAEYALIKQEMNNKLLESETTIKNLRQEIENLSKPSQPMKQTSISNDRMVPKESSGISEIFALFTYSIVCFHHFPAVNRPRVVKNEQNRPKPITKVPAGRGLITALSTTASNLNKPAFSTTTKLNGNIDDKKKAVKQSNPSSARLKPKIVPIK</sequence>
<accession>A0A815PKY9</accession>
<feature type="region of interest" description="Disordered" evidence="2">
    <location>
        <begin position="343"/>
        <end position="365"/>
    </location>
</feature>
<keyword evidence="1" id="KW-0175">Coiled coil</keyword>
<organism evidence="3 4">
    <name type="scientific">Adineta ricciae</name>
    <name type="common">Rotifer</name>
    <dbReference type="NCBI Taxonomy" id="249248"/>
    <lineage>
        <taxon>Eukaryota</taxon>
        <taxon>Metazoa</taxon>
        <taxon>Spiralia</taxon>
        <taxon>Gnathifera</taxon>
        <taxon>Rotifera</taxon>
        <taxon>Eurotatoria</taxon>
        <taxon>Bdelloidea</taxon>
        <taxon>Adinetida</taxon>
        <taxon>Adinetidae</taxon>
        <taxon>Adineta</taxon>
    </lineage>
</organism>
<evidence type="ECO:0000256" key="2">
    <source>
        <dbReference type="SAM" id="MobiDB-lite"/>
    </source>
</evidence>
<feature type="region of interest" description="Disordered" evidence="2">
    <location>
        <begin position="1"/>
        <end position="24"/>
    </location>
</feature>
<keyword evidence="4" id="KW-1185">Reference proteome</keyword>
<feature type="compositionally biased region" description="Polar residues" evidence="2">
    <location>
        <begin position="7"/>
        <end position="17"/>
    </location>
</feature>
<comment type="caution">
    <text evidence="3">The sequence shown here is derived from an EMBL/GenBank/DDBJ whole genome shotgun (WGS) entry which is preliminary data.</text>
</comment>
<evidence type="ECO:0000313" key="3">
    <source>
        <dbReference type="EMBL" id="CAF1450315.1"/>
    </source>
</evidence>
<dbReference type="EMBL" id="CAJNOR010003817">
    <property type="protein sequence ID" value="CAF1450315.1"/>
    <property type="molecule type" value="Genomic_DNA"/>
</dbReference>
<evidence type="ECO:0000256" key="1">
    <source>
        <dbReference type="SAM" id="Coils"/>
    </source>
</evidence>
<proteinExistence type="predicted"/>
<dbReference type="Proteomes" id="UP000663828">
    <property type="component" value="Unassembled WGS sequence"/>
</dbReference>
<protein>
    <submittedName>
        <fullName evidence="3">Uncharacterized protein</fullName>
    </submittedName>
</protein>
<evidence type="ECO:0000313" key="4">
    <source>
        <dbReference type="Proteomes" id="UP000663828"/>
    </source>
</evidence>
<name>A0A815PKY9_ADIRI</name>
<dbReference type="AlphaFoldDB" id="A0A815PKY9"/>
<reference evidence="3" key="1">
    <citation type="submission" date="2021-02" db="EMBL/GenBank/DDBJ databases">
        <authorList>
            <person name="Nowell W R."/>
        </authorList>
    </citation>
    <scope>NUCLEOTIDE SEQUENCE</scope>
</reference>
<gene>
    <name evidence="3" type="ORF">XAT740_LOCUS36837</name>
</gene>
<feature type="coiled-coil region" evidence="1">
    <location>
        <begin position="117"/>
        <end position="240"/>
    </location>
</feature>